<organism evidence="1 2">
    <name type="scientific">Flavilitoribacter nigricans (strain ATCC 23147 / DSM 23189 / NBRC 102662 / NCIMB 1420 / SS-2)</name>
    <name type="common">Lewinella nigricans</name>
    <dbReference type="NCBI Taxonomy" id="1122177"/>
    <lineage>
        <taxon>Bacteria</taxon>
        <taxon>Pseudomonadati</taxon>
        <taxon>Bacteroidota</taxon>
        <taxon>Saprospiria</taxon>
        <taxon>Saprospirales</taxon>
        <taxon>Lewinellaceae</taxon>
        <taxon>Flavilitoribacter</taxon>
    </lineage>
</organism>
<evidence type="ECO:0000313" key="2">
    <source>
        <dbReference type="Proteomes" id="UP000223913"/>
    </source>
</evidence>
<accession>A0A2D0MWZ2</accession>
<dbReference type="EMBL" id="PDUD01000074">
    <property type="protein sequence ID" value="PHN00802.1"/>
    <property type="molecule type" value="Genomic_DNA"/>
</dbReference>
<dbReference type="Proteomes" id="UP000223913">
    <property type="component" value="Unassembled WGS sequence"/>
</dbReference>
<evidence type="ECO:0000313" key="1">
    <source>
        <dbReference type="EMBL" id="PHN00802.1"/>
    </source>
</evidence>
<proteinExistence type="predicted"/>
<protein>
    <submittedName>
        <fullName evidence="1">Uncharacterized protein</fullName>
    </submittedName>
</protein>
<sequence length="63" mass="7230">MSLETAKGFEKFANANFLEESNCKTLRLAVKKKKWPVLFLPIRMSCYLVYFRKAAAIVISSAR</sequence>
<keyword evidence="2" id="KW-1185">Reference proteome</keyword>
<comment type="caution">
    <text evidence="1">The sequence shown here is derived from an EMBL/GenBank/DDBJ whole genome shotgun (WGS) entry which is preliminary data.</text>
</comment>
<gene>
    <name evidence="1" type="ORF">CRP01_40385</name>
</gene>
<dbReference type="AlphaFoldDB" id="A0A2D0MWZ2"/>
<name>A0A2D0MWZ2_FLAN2</name>
<reference evidence="1 2" key="1">
    <citation type="submission" date="2017-10" db="EMBL/GenBank/DDBJ databases">
        <title>The draft genome sequence of Lewinella nigricans NBRC 102662.</title>
        <authorList>
            <person name="Wang K."/>
        </authorList>
    </citation>
    <scope>NUCLEOTIDE SEQUENCE [LARGE SCALE GENOMIC DNA]</scope>
    <source>
        <strain evidence="1 2">NBRC 102662</strain>
    </source>
</reference>